<evidence type="ECO:0000256" key="1">
    <source>
        <dbReference type="SAM" id="MobiDB-lite"/>
    </source>
</evidence>
<protein>
    <submittedName>
        <fullName evidence="2">Histone H1.0</fullName>
    </submittedName>
</protein>
<reference evidence="2 3" key="1">
    <citation type="journal article" date="2011" name="Nature">
        <title>Genome sequencing reveals insights into physiology and longevity of the naked mole rat.</title>
        <authorList>
            <person name="Kim E.B."/>
            <person name="Fang X."/>
            <person name="Fushan A.A."/>
            <person name="Huang Z."/>
            <person name="Lobanov A.V."/>
            <person name="Han L."/>
            <person name="Marino S.M."/>
            <person name="Sun X."/>
            <person name="Turanov A.A."/>
            <person name="Yang P."/>
            <person name="Yim S.H."/>
            <person name="Zhao X."/>
            <person name="Kasaikina M.V."/>
            <person name="Stoletzki N."/>
            <person name="Peng C."/>
            <person name="Polak P."/>
            <person name="Xiong Z."/>
            <person name="Kiezun A."/>
            <person name="Zhu Y."/>
            <person name="Chen Y."/>
            <person name="Kryukov G.V."/>
            <person name="Zhang Q."/>
            <person name="Peshkin L."/>
            <person name="Yang L."/>
            <person name="Bronson R.T."/>
            <person name="Buffenstein R."/>
            <person name="Wang B."/>
            <person name="Han C."/>
            <person name="Li Q."/>
            <person name="Chen L."/>
            <person name="Zhao W."/>
            <person name="Sunyaev S.R."/>
            <person name="Park T.J."/>
            <person name="Zhang G."/>
            <person name="Wang J."/>
            <person name="Gladyshev V.N."/>
        </authorList>
    </citation>
    <scope>NUCLEOTIDE SEQUENCE [LARGE SCALE GENOMIC DNA]</scope>
</reference>
<evidence type="ECO:0000313" key="3">
    <source>
        <dbReference type="Proteomes" id="UP000006813"/>
    </source>
</evidence>
<feature type="compositionally biased region" description="Basic residues" evidence="1">
    <location>
        <begin position="79"/>
        <end position="109"/>
    </location>
</feature>
<dbReference type="EMBL" id="JH169791">
    <property type="protein sequence ID" value="EHB07557.1"/>
    <property type="molecule type" value="Genomic_DNA"/>
</dbReference>
<dbReference type="Proteomes" id="UP000006813">
    <property type="component" value="Unassembled WGS sequence"/>
</dbReference>
<dbReference type="AlphaFoldDB" id="G5BE46"/>
<dbReference type="GO" id="GO:0000786">
    <property type="term" value="C:nucleosome"/>
    <property type="evidence" value="ECO:0007669"/>
    <property type="project" value="InterPro"/>
</dbReference>
<evidence type="ECO:0000313" key="2">
    <source>
        <dbReference type="EMBL" id="EHB07557.1"/>
    </source>
</evidence>
<dbReference type="GO" id="GO:0030527">
    <property type="term" value="F:structural constituent of chromatin"/>
    <property type="evidence" value="ECO:0007669"/>
    <property type="project" value="InterPro"/>
</dbReference>
<proteinExistence type="predicted"/>
<dbReference type="InParanoid" id="G5BE46"/>
<name>G5BE46_HETGA</name>
<organism evidence="2 3">
    <name type="scientific">Heterocephalus glaber</name>
    <name type="common">Naked mole rat</name>
    <dbReference type="NCBI Taxonomy" id="10181"/>
    <lineage>
        <taxon>Eukaryota</taxon>
        <taxon>Metazoa</taxon>
        <taxon>Chordata</taxon>
        <taxon>Craniata</taxon>
        <taxon>Vertebrata</taxon>
        <taxon>Euteleostomi</taxon>
        <taxon>Mammalia</taxon>
        <taxon>Eutheria</taxon>
        <taxon>Euarchontoglires</taxon>
        <taxon>Glires</taxon>
        <taxon>Rodentia</taxon>
        <taxon>Hystricomorpha</taxon>
        <taxon>Bathyergidae</taxon>
        <taxon>Heterocephalus</taxon>
    </lineage>
</organism>
<dbReference type="PRINTS" id="PR00624">
    <property type="entry name" value="HISTONEH5"/>
</dbReference>
<dbReference type="STRING" id="10181.G5BE46"/>
<dbReference type="InterPro" id="IPR005819">
    <property type="entry name" value="H1/H5"/>
</dbReference>
<dbReference type="GO" id="GO:0003677">
    <property type="term" value="F:DNA binding"/>
    <property type="evidence" value="ECO:0007669"/>
    <property type="project" value="InterPro"/>
</dbReference>
<dbReference type="GO" id="GO:0006334">
    <property type="term" value="P:nucleosome assembly"/>
    <property type="evidence" value="ECO:0007669"/>
    <property type="project" value="InterPro"/>
</dbReference>
<feature type="region of interest" description="Disordered" evidence="1">
    <location>
        <begin position="1"/>
        <end position="117"/>
    </location>
</feature>
<sequence length="117" mass="12498">MTKNTRSTPPAKPKQANASEKSTVYPEYSDMTMAVIQAKKNHTSGSHTSPKPKEVASKAPSKKPKATPKALKKPAATPKKTKKPKVIKAKPVKTSKPKKDKPVKPKAKSSAKGAGKE</sequence>
<feature type="compositionally biased region" description="Basic residues" evidence="1">
    <location>
        <begin position="60"/>
        <end position="72"/>
    </location>
</feature>
<accession>G5BE46</accession>
<gene>
    <name evidence="2" type="ORF">GW7_18638</name>
</gene>